<protein>
    <submittedName>
        <fullName evidence="1">Uncharacterized protein</fullName>
    </submittedName>
</protein>
<name>A0A2R8FB06_9CHLA</name>
<dbReference type="AlphaFoldDB" id="A0A2R8FB06"/>
<evidence type="ECO:0000313" key="2">
    <source>
        <dbReference type="Proteomes" id="UP000244926"/>
    </source>
</evidence>
<dbReference type="SUPFAM" id="SSF102405">
    <property type="entry name" value="MCP/YpsA-like"/>
    <property type="match status" value="1"/>
</dbReference>
<dbReference type="RefSeq" id="WP_108896570.1">
    <property type="nucleotide sequence ID" value="NZ_LT993738.1"/>
</dbReference>
<keyword evidence="2" id="KW-1185">Reference proteome</keyword>
<accession>A0A2R8FB06</accession>
<organism evidence="1 2">
    <name type="scientific">Chlamydia serpentis</name>
    <dbReference type="NCBI Taxonomy" id="1967782"/>
    <lineage>
        <taxon>Bacteria</taxon>
        <taxon>Pseudomonadati</taxon>
        <taxon>Chlamydiota</taxon>
        <taxon>Chlamydiia</taxon>
        <taxon>Chlamydiales</taxon>
        <taxon>Chlamydiaceae</taxon>
        <taxon>Chlamydia/Chlamydophila group</taxon>
        <taxon>Chlamydia</taxon>
    </lineage>
</organism>
<dbReference type="Gene3D" id="3.40.50.450">
    <property type="match status" value="1"/>
</dbReference>
<proteinExistence type="predicted"/>
<evidence type="ECO:0000313" key="1">
    <source>
        <dbReference type="EMBL" id="SPN73613.1"/>
    </source>
</evidence>
<dbReference type="EMBL" id="LT993738">
    <property type="protein sequence ID" value="SPN73613.1"/>
    <property type="molecule type" value="Genomic_DNA"/>
</dbReference>
<reference evidence="2" key="1">
    <citation type="submission" date="2017-11" db="EMBL/GenBank/DDBJ databases">
        <authorList>
            <person name="Seth-Smith MB H."/>
        </authorList>
    </citation>
    <scope>NUCLEOTIDE SEQUENCE [LARGE SCALE GENOMIC DNA]</scope>
</reference>
<dbReference type="Proteomes" id="UP000244926">
    <property type="component" value="Chromosome I"/>
</dbReference>
<gene>
    <name evidence="1" type="ORF">C10C_0447</name>
</gene>
<dbReference type="KEGG" id="csee:C10C_0447"/>
<dbReference type="OrthoDB" id="18376at2"/>
<sequence length="685" mass="78082">MYNLLHAHHDATSPDGELISQLKKLSPNVYQGEILIQNIPEYFLGFHLPKHCVRVNLKSSLAQLGIEAILNHLELNKARKEARLEVLFVSQDPIATAMLDLLEPGSFVCKLFAADDRRLVRSPCYLNRMFTHSDRTGSPLLRFGKKLEHFITLEIIDDRLVVFLPILAGTICYEDTIYGFLPLMSKSLTRPHLKIRKFLSLYQVLEKREPLPENHKILLIKTEPLHIRTVFARVVQDLLPKGLRHTAADILEPTTQESGDIYEFYGNTSEPIQRIPLEFFTLEPYKEHSFFFYRDMLQETLESSEEIFRVFDSAPQGVEKTAMFISKGSELLDLSEDSWIIKPLTSLPDEENVGEIQNYIENEPCFSFLKAMETDFITSQGVFFCRYFPSAWLKGMFLSNYARHYLQRVYFQIPSANHKEFFSNRDRFFLLDLYLAGISVFWADLDSKRLLQYVKRRDKDVGMFVPKYQAEQFAQSYFIGIHGSQLIVGDYDDFLRELLMGMNALSHQFIIPGFPPLTPLAILTGGGSGAMEIANRVATELSILSCGNLISLDTTNRYVEAKMSYDLSALLERQTDFHVDLAIFVIGGMGTDFELLLELISIKTGKKALVPVFLIGPIDYWKSKITALYNINNAVGTIQGSEWVHNCLFCLSSAKAGIEIFSKYLKGVLPIGPEHPVPKEGFVII</sequence>